<keyword evidence="5" id="KW-0813">Transport</keyword>
<evidence type="ECO:0000259" key="7">
    <source>
        <dbReference type="Pfam" id="PF00361"/>
    </source>
</evidence>
<feature type="transmembrane region" description="Helical" evidence="5">
    <location>
        <begin position="175"/>
        <end position="197"/>
    </location>
</feature>
<evidence type="ECO:0000256" key="3">
    <source>
        <dbReference type="ARBA" id="ARBA00022989"/>
    </source>
</evidence>
<comment type="catalytic activity">
    <reaction evidence="5">
        <text>a quinone + NADH + 5 H(+)(in) = a quinol + NAD(+) + 4 H(+)(out)</text>
        <dbReference type="Rhea" id="RHEA:57888"/>
        <dbReference type="ChEBI" id="CHEBI:15378"/>
        <dbReference type="ChEBI" id="CHEBI:24646"/>
        <dbReference type="ChEBI" id="CHEBI:57540"/>
        <dbReference type="ChEBI" id="CHEBI:57945"/>
        <dbReference type="ChEBI" id="CHEBI:132124"/>
    </reaction>
</comment>
<organism evidence="8 9">
    <name type="scientific">Olivibacter domesticus</name>
    <name type="common">Pseudosphingobacterium domesticum</name>
    <dbReference type="NCBI Taxonomy" id="407022"/>
    <lineage>
        <taxon>Bacteria</taxon>
        <taxon>Pseudomonadati</taxon>
        <taxon>Bacteroidota</taxon>
        <taxon>Sphingobacteriia</taxon>
        <taxon>Sphingobacteriales</taxon>
        <taxon>Sphingobacteriaceae</taxon>
        <taxon>Olivibacter</taxon>
    </lineage>
</organism>
<gene>
    <name evidence="5" type="primary">nuoN</name>
    <name evidence="8" type="ORF">SAMN05661044_03782</name>
</gene>
<keyword evidence="5" id="KW-0874">Quinone</keyword>
<proteinExistence type="inferred from homology"/>
<feature type="transmembrane region" description="Helical" evidence="5">
    <location>
        <begin position="254"/>
        <end position="275"/>
    </location>
</feature>
<dbReference type="GO" id="GO:0048038">
    <property type="term" value="F:quinone binding"/>
    <property type="evidence" value="ECO:0007669"/>
    <property type="project" value="UniProtKB-KW"/>
</dbReference>
<feature type="transmembrane region" description="Helical" evidence="5">
    <location>
        <begin position="217"/>
        <end position="242"/>
    </location>
</feature>
<evidence type="ECO:0000313" key="9">
    <source>
        <dbReference type="Proteomes" id="UP000199421"/>
    </source>
</evidence>
<dbReference type="Pfam" id="PF00361">
    <property type="entry name" value="Proton_antipo_M"/>
    <property type="match status" value="1"/>
</dbReference>
<dbReference type="EMBL" id="FOAF01000005">
    <property type="protein sequence ID" value="SEL93297.1"/>
    <property type="molecule type" value="Genomic_DNA"/>
</dbReference>
<comment type="subunit">
    <text evidence="5">NDH-1 is composed of 14 different subunits. Subunits NuoA, H, J, K, L, M, N constitute the membrane sector of the complex.</text>
</comment>
<feature type="transmembrane region" description="Helical" evidence="5">
    <location>
        <begin position="21"/>
        <end position="42"/>
    </location>
</feature>
<feature type="transmembrane region" description="Helical" evidence="5">
    <location>
        <begin position="317"/>
        <end position="337"/>
    </location>
</feature>
<evidence type="ECO:0000256" key="4">
    <source>
        <dbReference type="ARBA" id="ARBA00023136"/>
    </source>
</evidence>
<dbReference type="EC" id="7.1.1.-" evidence="5"/>
<feature type="transmembrane region" description="Helical" evidence="5">
    <location>
        <begin position="388"/>
        <end position="421"/>
    </location>
</feature>
<dbReference type="GO" id="GO:0012505">
    <property type="term" value="C:endomembrane system"/>
    <property type="evidence" value="ECO:0007669"/>
    <property type="project" value="UniProtKB-SubCell"/>
</dbReference>
<dbReference type="GO" id="GO:0008137">
    <property type="term" value="F:NADH dehydrogenase (ubiquinone) activity"/>
    <property type="evidence" value="ECO:0007669"/>
    <property type="project" value="InterPro"/>
</dbReference>
<feature type="transmembrane region" description="Helical" evidence="5">
    <location>
        <begin position="287"/>
        <end position="310"/>
    </location>
</feature>
<keyword evidence="4 5" id="KW-0472">Membrane</keyword>
<keyword evidence="5" id="KW-0520">NAD</keyword>
<dbReference type="HAMAP" id="MF_00445">
    <property type="entry name" value="NDH1_NuoN_1"/>
    <property type="match status" value="1"/>
</dbReference>
<evidence type="ECO:0000256" key="6">
    <source>
        <dbReference type="RuleBase" id="RU000320"/>
    </source>
</evidence>
<sequence length="499" mass="54913">MQEYTPHISSLLNKVIEGLPFLLPELLLTLTFLLSILSGVFLKKGYIISWWIVVVGLLFTALFTVNQIFWPAKTPVFFGMILPDSNGAQLKLLITITSLLFVVFIHYNQAIRSHYKKVDDLLSILLAVHIGLNMMTMAVNWLMTYISIEMVSIGSYIMVGYLSKDKKQSEAALKYVLFGTICSAIMLYGLSLVYGYTGTLTFTDKSHLIGLTNMPPAAFMISMLLVLTGIGFKLSFVPFHFWSPDVYQGAPTPVTAFLSTAPKIGAVTLLGRFVLTWPANGYETLPRVVFILLALAAIASMILGNFAALWQSNVKRMMAYSSIGHTGFLLMIILTNPSRSFEILFFYLAAYVVMNMGVFMLADRLEEGLGLTDVSAYKGLGRNYPSTMVAMTLLMVSLTGLPPTAGFVAKLLAFSAALTAFQSDGQYIWLVLVITGAITTVIALFFYFKIPLNAFLRSSSKEDSSLPNKLPLNGLFVIALILSFLSLLLGLSPAILLNI</sequence>
<evidence type="ECO:0000256" key="2">
    <source>
        <dbReference type="ARBA" id="ARBA00022692"/>
    </source>
</evidence>
<comment type="similarity">
    <text evidence="5">Belongs to the complex I subunit 2 family.</text>
</comment>
<dbReference type="AlphaFoldDB" id="A0A1H7UAH9"/>
<dbReference type="STRING" id="407022.SAMN05661044_03782"/>
<keyword evidence="5" id="KW-1003">Cell membrane</keyword>
<name>A0A1H7UAH9_OLID1</name>
<keyword evidence="3 5" id="KW-1133">Transmembrane helix</keyword>
<dbReference type="PANTHER" id="PTHR22773">
    <property type="entry name" value="NADH DEHYDROGENASE"/>
    <property type="match status" value="1"/>
</dbReference>
<feature type="transmembrane region" description="Helical" evidence="5">
    <location>
        <begin position="49"/>
        <end position="70"/>
    </location>
</feature>
<dbReference type="Proteomes" id="UP000199421">
    <property type="component" value="Unassembled WGS sequence"/>
</dbReference>
<feature type="transmembrane region" description="Helical" evidence="5">
    <location>
        <begin position="427"/>
        <end position="450"/>
    </location>
</feature>
<dbReference type="GO" id="GO:0042773">
    <property type="term" value="P:ATP synthesis coupled electron transport"/>
    <property type="evidence" value="ECO:0007669"/>
    <property type="project" value="InterPro"/>
</dbReference>
<reference evidence="9" key="1">
    <citation type="submission" date="2016-10" db="EMBL/GenBank/DDBJ databases">
        <authorList>
            <person name="Varghese N."/>
            <person name="Submissions S."/>
        </authorList>
    </citation>
    <scope>NUCLEOTIDE SEQUENCE [LARGE SCALE GENOMIC DNA]</scope>
    <source>
        <strain evidence="9">DSM 18733</strain>
    </source>
</reference>
<evidence type="ECO:0000256" key="5">
    <source>
        <dbReference type="HAMAP-Rule" id="MF_00445"/>
    </source>
</evidence>
<feature type="transmembrane region" description="Helical" evidence="5">
    <location>
        <begin position="145"/>
        <end position="163"/>
    </location>
</feature>
<keyword evidence="5" id="KW-1278">Translocase</keyword>
<evidence type="ECO:0000313" key="8">
    <source>
        <dbReference type="EMBL" id="SEL93297.1"/>
    </source>
</evidence>
<keyword evidence="9" id="KW-1185">Reference proteome</keyword>
<protein>
    <recommendedName>
        <fullName evidence="5">NADH-quinone oxidoreductase subunit N</fullName>
        <ecNumber evidence="5">7.1.1.-</ecNumber>
    </recommendedName>
    <alternativeName>
        <fullName evidence="5">NADH dehydrogenase I subunit N</fullName>
    </alternativeName>
    <alternativeName>
        <fullName evidence="5">NDH-1 subunit N</fullName>
    </alternativeName>
</protein>
<feature type="transmembrane region" description="Helical" evidence="5">
    <location>
        <begin position="343"/>
        <end position="362"/>
    </location>
</feature>
<dbReference type="GO" id="GO:0050136">
    <property type="term" value="F:NADH dehydrogenase (quinone) (non-electrogenic) activity"/>
    <property type="evidence" value="ECO:0007669"/>
    <property type="project" value="UniProtKB-UniRule"/>
</dbReference>
<feature type="transmembrane region" description="Helical" evidence="5">
    <location>
        <begin position="90"/>
        <end position="109"/>
    </location>
</feature>
<accession>A0A1H7UAH9</accession>
<comment type="function">
    <text evidence="5">NDH-1 shuttles electrons from NADH, via FMN and iron-sulfur (Fe-S) centers, to quinones in the respiratory chain. The immediate electron acceptor for the enzyme in this species is believed to be a menaquinone. Couples the redox reaction to proton translocation (for every two electrons transferred, four hydrogen ions are translocated across the cytoplasmic membrane), and thus conserves the redox energy in a proton gradient.</text>
</comment>
<keyword evidence="2 5" id="KW-0812">Transmembrane</keyword>
<feature type="transmembrane region" description="Helical" evidence="5">
    <location>
        <begin position="470"/>
        <end position="496"/>
    </location>
</feature>
<dbReference type="OrthoDB" id="9811718at2"/>
<evidence type="ECO:0000256" key="1">
    <source>
        <dbReference type="ARBA" id="ARBA00004127"/>
    </source>
</evidence>
<comment type="subcellular location">
    <subcellularLocation>
        <location evidence="5">Cell membrane</location>
        <topology evidence="5">Multi-pass membrane protein</topology>
    </subcellularLocation>
    <subcellularLocation>
        <location evidence="1">Endomembrane system</location>
        <topology evidence="1">Multi-pass membrane protein</topology>
    </subcellularLocation>
    <subcellularLocation>
        <location evidence="6">Membrane</location>
        <topology evidence="6">Multi-pass membrane protein</topology>
    </subcellularLocation>
</comment>
<feature type="domain" description="NADH:quinone oxidoreductase/Mrp antiporter transmembrane" evidence="7">
    <location>
        <begin position="138"/>
        <end position="438"/>
    </location>
</feature>
<dbReference type="InterPro" id="IPR001750">
    <property type="entry name" value="ND/Mrp_TM"/>
</dbReference>
<dbReference type="InterPro" id="IPR010096">
    <property type="entry name" value="NADH-Q_OxRdtase_suN/2"/>
</dbReference>
<dbReference type="RefSeq" id="WP_093327351.1">
    <property type="nucleotide sequence ID" value="NZ_FOAF01000005.1"/>
</dbReference>
<dbReference type="GO" id="GO:0005886">
    <property type="term" value="C:plasma membrane"/>
    <property type="evidence" value="ECO:0007669"/>
    <property type="project" value="UniProtKB-SubCell"/>
</dbReference>